<name>A0A2T3AMN4_9PEZI</name>
<dbReference type="Proteomes" id="UP000241462">
    <property type="component" value="Unassembled WGS sequence"/>
</dbReference>
<feature type="transmembrane region" description="Helical" evidence="2">
    <location>
        <begin position="179"/>
        <end position="198"/>
    </location>
</feature>
<feature type="compositionally biased region" description="Polar residues" evidence="1">
    <location>
        <begin position="103"/>
        <end position="126"/>
    </location>
</feature>
<keyword evidence="4" id="KW-1185">Reference proteome</keyword>
<feature type="transmembrane region" description="Helical" evidence="2">
    <location>
        <begin position="6"/>
        <end position="25"/>
    </location>
</feature>
<evidence type="ECO:0000256" key="2">
    <source>
        <dbReference type="SAM" id="Phobius"/>
    </source>
</evidence>
<feature type="compositionally biased region" description="Low complexity" evidence="1">
    <location>
        <begin position="86"/>
        <end position="99"/>
    </location>
</feature>
<dbReference type="AlphaFoldDB" id="A0A2T3AMN4"/>
<keyword evidence="2" id="KW-0812">Transmembrane</keyword>
<organism evidence="3 4">
    <name type="scientific">Coniella lustricola</name>
    <dbReference type="NCBI Taxonomy" id="2025994"/>
    <lineage>
        <taxon>Eukaryota</taxon>
        <taxon>Fungi</taxon>
        <taxon>Dikarya</taxon>
        <taxon>Ascomycota</taxon>
        <taxon>Pezizomycotina</taxon>
        <taxon>Sordariomycetes</taxon>
        <taxon>Sordariomycetidae</taxon>
        <taxon>Diaporthales</taxon>
        <taxon>Schizoparmaceae</taxon>
        <taxon>Coniella</taxon>
    </lineage>
</organism>
<accession>A0A2T3AMN4</accession>
<dbReference type="EMBL" id="KZ678374">
    <property type="protein sequence ID" value="PSS03654.1"/>
    <property type="molecule type" value="Genomic_DNA"/>
</dbReference>
<keyword evidence="2" id="KW-0472">Membrane</keyword>
<feature type="region of interest" description="Disordered" evidence="1">
    <location>
        <begin position="86"/>
        <end position="169"/>
    </location>
</feature>
<protein>
    <submittedName>
        <fullName evidence="3">Uncharacterized protein</fullName>
    </submittedName>
</protein>
<evidence type="ECO:0000313" key="3">
    <source>
        <dbReference type="EMBL" id="PSS03654.1"/>
    </source>
</evidence>
<gene>
    <name evidence="3" type="ORF">BD289DRAFT_478481</name>
</gene>
<proteinExistence type="predicted"/>
<keyword evidence="2" id="KW-1133">Transmembrane helix</keyword>
<evidence type="ECO:0000256" key="1">
    <source>
        <dbReference type="SAM" id="MobiDB-lite"/>
    </source>
</evidence>
<dbReference type="OrthoDB" id="5240074at2759"/>
<evidence type="ECO:0000313" key="4">
    <source>
        <dbReference type="Proteomes" id="UP000241462"/>
    </source>
</evidence>
<dbReference type="InParanoid" id="A0A2T3AMN4"/>
<sequence length="199" mass="21636">MIPSATLRETIILVIFGVILVPIAAKRAHDAPGYWQTFSKELSNELSYITLQQYEDQSMWRLNAYDEVPFSAHELTHNMTLPLYTASSTPRSTRLSTPAVRRTASTTTIRFQMADKSSASDHSQANAKLAANEPSSDATTPSTPPPTSTSATKPQQAAQIKSAAEPPVMVKASEANRGSWRLIWMGCAMAAVAAFMSLC</sequence>
<reference evidence="3 4" key="1">
    <citation type="journal article" date="2018" name="Mycol. Prog.">
        <title>Coniella lustricola, a new species from submerged detritus.</title>
        <authorList>
            <person name="Raudabaugh D.B."/>
            <person name="Iturriaga T."/>
            <person name="Carver A."/>
            <person name="Mondo S."/>
            <person name="Pangilinan J."/>
            <person name="Lipzen A."/>
            <person name="He G."/>
            <person name="Amirebrahimi M."/>
            <person name="Grigoriev I.V."/>
            <person name="Miller A.N."/>
        </authorList>
    </citation>
    <scope>NUCLEOTIDE SEQUENCE [LARGE SCALE GENOMIC DNA]</scope>
    <source>
        <strain evidence="3 4">B22-T-1</strain>
    </source>
</reference>